<evidence type="ECO:0000313" key="2">
    <source>
        <dbReference type="Proteomes" id="UP001221757"/>
    </source>
</evidence>
<dbReference type="AlphaFoldDB" id="A0AAD7CDH3"/>
<comment type="caution">
    <text evidence="1">The sequence shown here is derived from an EMBL/GenBank/DDBJ whole genome shotgun (WGS) entry which is preliminary data.</text>
</comment>
<reference evidence="1" key="1">
    <citation type="submission" date="2023-03" db="EMBL/GenBank/DDBJ databases">
        <title>Massive genome expansion in bonnet fungi (Mycena s.s.) driven by repeated elements and novel gene families across ecological guilds.</title>
        <authorList>
            <consortium name="Lawrence Berkeley National Laboratory"/>
            <person name="Harder C.B."/>
            <person name="Miyauchi S."/>
            <person name="Viragh M."/>
            <person name="Kuo A."/>
            <person name="Thoen E."/>
            <person name="Andreopoulos B."/>
            <person name="Lu D."/>
            <person name="Skrede I."/>
            <person name="Drula E."/>
            <person name="Henrissat B."/>
            <person name="Morin E."/>
            <person name="Kohler A."/>
            <person name="Barry K."/>
            <person name="LaButti K."/>
            <person name="Morin E."/>
            <person name="Salamov A."/>
            <person name="Lipzen A."/>
            <person name="Mereny Z."/>
            <person name="Hegedus B."/>
            <person name="Baldrian P."/>
            <person name="Stursova M."/>
            <person name="Weitz H."/>
            <person name="Taylor A."/>
            <person name="Grigoriev I.V."/>
            <person name="Nagy L.G."/>
            <person name="Martin F."/>
            <person name="Kauserud H."/>
        </authorList>
    </citation>
    <scope>NUCLEOTIDE SEQUENCE</scope>
    <source>
        <strain evidence="1">CBHHK067</strain>
    </source>
</reference>
<evidence type="ECO:0000313" key="1">
    <source>
        <dbReference type="EMBL" id="KAJ7646222.1"/>
    </source>
</evidence>
<name>A0AAD7CDH3_MYCRO</name>
<proteinExistence type="predicted"/>
<dbReference type="Proteomes" id="UP001221757">
    <property type="component" value="Unassembled WGS sequence"/>
</dbReference>
<gene>
    <name evidence="1" type="ORF">B0H17DRAFT_1103389</name>
</gene>
<dbReference type="Gene3D" id="3.40.50.300">
    <property type="entry name" value="P-loop containing nucleotide triphosphate hydrolases"/>
    <property type="match status" value="1"/>
</dbReference>
<keyword evidence="2" id="KW-1185">Reference proteome</keyword>
<organism evidence="1 2">
    <name type="scientific">Mycena rosella</name>
    <name type="common">Pink bonnet</name>
    <name type="synonym">Agaricus rosellus</name>
    <dbReference type="NCBI Taxonomy" id="1033263"/>
    <lineage>
        <taxon>Eukaryota</taxon>
        <taxon>Fungi</taxon>
        <taxon>Dikarya</taxon>
        <taxon>Basidiomycota</taxon>
        <taxon>Agaricomycotina</taxon>
        <taxon>Agaricomycetes</taxon>
        <taxon>Agaricomycetidae</taxon>
        <taxon>Agaricales</taxon>
        <taxon>Marasmiineae</taxon>
        <taxon>Mycenaceae</taxon>
        <taxon>Mycena</taxon>
    </lineage>
</organism>
<dbReference type="EMBL" id="JARKIE010000384">
    <property type="protein sequence ID" value="KAJ7646222.1"/>
    <property type="molecule type" value="Genomic_DNA"/>
</dbReference>
<accession>A0AAD7CDH3</accession>
<protein>
    <submittedName>
        <fullName evidence="1">Uncharacterized protein</fullName>
    </submittedName>
</protein>
<sequence>MFDVGCQHSERKKWIHCLALVPPHLHHSLLQQDKMCLRFAPADHSCEHVDLLS</sequence>
<dbReference type="InterPro" id="IPR027417">
    <property type="entry name" value="P-loop_NTPase"/>
</dbReference>